<evidence type="ECO:0000256" key="1">
    <source>
        <dbReference type="SAM" id="MobiDB-lite"/>
    </source>
</evidence>
<proteinExistence type="predicted"/>
<keyword evidence="4" id="KW-1185">Reference proteome</keyword>
<sequence>MAHLGFYVCLLVAVSNAALITKRHLHHQESPDALRDHASSDHQKTLPTDNSEGRNPDKPQGIHEEHIKHERETQNHDSAEKEQYAGKDSYELEEGSHEYDEHSQHVRDLDHQEDLSEEQDEETNRDGDEEAFPDSKDLVLTMKRFAREVAEAISKMNLTEIVSEAVNDSVLQPLFEHPISKRQLELLPLLPAAAIPLIETLIGLFSGLGVATFMDIIPTPKEMIENMLGVNLDVPEGFHEVLPLPKKKNSDDDYHDDHYGGYDSYASHGYAPRGY</sequence>
<evidence type="ECO:0000313" key="4">
    <source>
        <dbReference type="Proteomes" id="UP001187531"/>
    </source>
</evidence>
<keyword evidence="2" id="KW-0732">Signal</keyword>
<dbReference type="AlphaFoldDB" id="A0AA88L282"/>
<evidence type="ECO:0008006" key="5">
    <source>
        <dbReference type="Google" id="ProtNLM"/>
    </source>
</evidence>
<name>A0AA88L282_ARTSF</name>
<feature type="compositionally biased region" description="Acidic residues" evidence="1">
    <location>
        <begin position="115"/>
        <end position="132"/>
    </location>
</feature>
<accession>A0AA88L282</accession>
<feature type="region of interest" description="Disordered" evidence="1">
    <location>
        <begin position="30"/>
        <end position="61"/>
    </location>
</feature>
<feature type="signal peptide" evidence="2">
    <location>
        <begin position="1"/>
        <end position="17"/>
    </location>
</feature>
<evidence type="ECO:0000256" key="2">
    <source>
        <dbReference type="SAM" id="SignalP"/>
    </source>
</evidence>
<dbReference type="Proteomes" id="UP001187531">
    <property type="component" value="Unassembled WGS sequence"/>
</dbReference>
<protein>
    <recommendedName>
        <fullName evidence="5">Secreted protein</fullName>
    </recommendedName>
</protein>
<evidence type="ECO:0000313" key="3">
    <source>
        <dbReference type="EMBL" id="KAK2716263.1"/>
    </source>
</evidence>
<organism evidence="3 4">
    <name type="scientific">Artemia franciscana</name>
    <name type="common">Brine shrimp</name>
    <name type="synonym">Artemia sanfranciscana</name>
    <dbReference type="NCBI Taxonomy" id="6661"/>
    <lineage>
        <taxon>Eukaryota</taxon>
        <taxon>Metazoa</taxon>
        <taxon>Ecdysozoa</taxon>
        <taxon>Arthropoda</taxon>
        <taxon>Crustacea</taxon>
        <taxon>Branchiopoda</taxon>
        <taxon>Anostraca</taxon>
        <taxon>Artemiidae</taxon>
        <taxon>Artemia</taxon>
    </lineage>
</organism>
<feature type="region of interest" description="Disordered" evidence="1">
    <location>
        <begin position="89"/>
        <end position="135"/>
    </location>
</feature>
<dbReference type="EMBL" id="JAVRJZ010000012">
    <property type="protein sequence ID" value="KAK2716263.1"/>
    <property type="molecule type" value="Genomic_DNA"/>
</dbReference>
<feature type="compositionally biased region" description="Basic and acidic residues" evidence="1">
    <location>
        <begin position="51"/>
        <end position="61"/>
    </location>
</feature>
<feature type="compositionally biased region" description="Basic and acidic residues" evidence="1">
    <location>
        <begin position="89"/>
        <end position="114"/>
    </location>
</feature>
<feature type="chain" id="PRO_5041651934" description="Secreted protein" evidence="2">
    <location>
        <begin position="18"/>
        <end position="275"/>
    </location>
</feature>
<feature type="compositionally biased region" description="Basic and acidic residues" evidence="1">
    <location>
        <begin position="30"/>
        <end position="44"/>
    </location>
</feature>
<reference evidence="3" key="1">
    <citation type="submission" date="2023-07" db="EMBL/GenBank/DDBJ databases">
        <title>Chromosome-level genome assembly of Artemia franciscana.</title>
        <authorList>
            <person name="Jo E."/>
        </authorList>
    </citation>
    <scope>NUCLEOTIDE SEQUENCE</scope>
    <source>
        <tissue evidence="3">Whole body</tissue>
    </source>
</reference>
<comment type="caution">
    <text evidence="3">The sequence shown here is derived from an EMBL/GenBank/DDBJ whole genome shotgun (WGS) entry which is preliminary data.</text>
</comment>
<gene>
    <name evidence="3" type="ORF">QYM36_010747</name>
</gene>